<protein>
    <submittedName>
        <fullName evidence="9">Guanine-nucleotide dissociation stimulator CDC25</fullName>
    </submittedName>
</protein>
<dbReference type="PANTHER" id="PTHR23113">
    <property type="entry name" value="GUANINE NUCLEOTIDE EXCHANGE FACTOR"/>
    <property type="match status" value="1"/>
</dbReference>
<dbReference type="RefSeq" id="XP_056500270.1">
    <property type="nucleotide sequence ID" value="XM_056645032.1"/>
</dbReference>
<dbReference type="InterPro" id="IPR001452">
    <property type="entry name" value="SH3_domain"/>
</dbReference>
<dbReference type="Pfam" id="PF00617">
    <property type="entry name" value="RasGEF"/>
    <property type="match status" value="1"/>
</dbReference>
<proteinExistence type="predicted"/>
<dbReference type="GeneID" id="81384199"/>
<evidence type="ECO:0000259" key="7">
    <source>
        <dbReference type="PROSITE" id="PS50009"/>
    </source>
</evidence>
<dbReference type="CDD" id="cd06224">
    <property type="entry name" value="REM"/>
    <property type="match status" value="1"/>
</dbReference>
<feature type="domain" description="Ras-GEF" evidence="7">
    <location>
        <begin position="928"/>
        <end position="1171"/>
    </location>
</feature>
<comment type="caution">
    <text evidence="9">The sequence shown here is derived from an EMBL/GenBank/DDBJ whole genome shotgun (WGS) entry which is preliminary data.</text>
</comment>
<evidence type="ECO:0000256" key="5">
    <source>
        <dbReference type="SAM" id="MobiDB-lite"/>
    </source>
</evidence>
<organism evidence="9 10">
    <name type="scientific">Penicillium citrinum</name>
    <dbReference type="NCBI Taxonomy" id="5077"/>
    <lineage>
        <taxon>Eukaryota</taxon>
        <taxon>Fungi</taxon>
        <taxon>Dikarya</taxon>
        <taxon>Ascomycota</taxon>
        <taxon>Pezizomycotina</taxon>
        <taxon>Eurotiomycetes</taxon>
        <taxon>Eurotiomycetidae</taxon>
        <taxon>Eurotiales</taxon>
        <taxon>Aspergillaceae</taxon>
        <taxon>Penicillium</taxon>
    </lineage>
</organism>
<feature type="compositionally biased region" description="Low complexity" evidence="5">
    <location>
        <begin position="307"/>
        <end position="320"/>
    </location>
</feature>
<dbReference type="SMART" id="SM00147">
    <property type="entry name" value="RasGEF"/>
    <property type="match status" value="1"/>
</dbReference>
<feature type="compositionally biased region" description="Polar residues" evidence="5">
    <location>
        <begin position="38"/>
        <end position="62"/>
    </location>
</feature>
<feature type="non-terminal residue" evidence="9">
    <location>
        <position position="1234"/>
    </location>
</feature>
<feature type="region of interest" description="Disordered" evidence="5">
    <location>
        <begin position="28"/>
        <end position="82"/>
    </location>
</feature>
<accession>A0A9W9NXC4</accession>
<feature type="domain" description="SH3" evidence="6">
    <location>
        <begin position="91"/>
        <end position="157"/>
    </location>
</feature>
<evidence type="ECO:0000256" key="2">
    <source>
        <dbReference type="ARBA" id="ARBA00022658"/>
    </source>
</evidence>
<reference evidence="9" key="1">
    <citation type="submission" date="2022-11" db="EMBL/GenBank/DDBJ databases">
        <authorList>
            <person name="Petersen C."/>
        </authorList>
    </citation>
    <scope>NUCLEOTIDE SEQUENCE</scope>
    <source>
        <strain evidence="9">IBT 23319</strain>
    </source>
</reference>
<evidence type="ECO:0000259" key="6">
    <source>
        <dbReference type="PROSITE" id="PS50002"/>
    </source>
</evidence>
<dbReference type="GO" id="GO:0005085">
    <property type="term" value="F:guanyl-nucleotide exchange factor activity"/>
    <property type="evidence" value="ECO:0007669"/>
    <property type="project" value="UniProtKB-KW"/>
</dbReference>
<feature type="region of interest" description="Disordered" evidence="5">
    <location>
        <begin position="1178"/>
        <end position="1234"/>
    </location>
</feature>
<dbReference type="PROSITE" id="PS50002">
    <property type="entry name" value="SH3"/>
    <property type="match status" value="1"/>
</dbReference>
<keyword evidence="1 4" id="KW-0728">SH3 domain</keyword>
<dbReference type="Gene3D" id="1.10.840.10">
    <property type="entry name" value="Ras guanine-nucleotide exchange factors catalytic domain"/>
    <property type="match status" value="1"/>
</dbReference>
<dbReference type="Proteomes" id="UP001147733">
    <property type="component" value="Unassembled WGS sequence"/>
</dbReference>
<dbReference type="InterPro" id="IPR023578">
    <property type="entry name" value="Ras_GEF_dom_sf"/>
</dbReference>
<feature type="compositionally biased region" description="Polar residues" evidence="5">
    <location>
        <begin position="670"/>
        <end position="681"/>
    </location>
</feature>
<dbReference type="InterPro" id="IPR001895">
    <property type="entry name" value="RASGEF_cat_dom"/>
</dbReference>
<evidence type="ECO:0000256" key="1">
    <source>
        <dbReference type="ARBA" id="ARBA00022443"/>
    </source>
</evidence>
<reference evidence="9" key="2">
    <citation type="journal article" date="2023" name="IMA Fungus">
        <title>Comparative genomic study of the Penicillium genus elucidates a diverse pangenome and 15 lateral gene transfer events.</title>
        <authorList>
            <person name="Petersen C."/>
            <person name="Sorensen T."/>
            <person name="Nielsen M.R."/>
            <person name="Sondergaard T.E."/>
            <person name="Sorensen J.L."/>
            <person name="Fitzpatrick D.A."/>
            <person name="Frisvad J.C."/>
            <person name="Nielsen K.L."/>
        </authorList>
    </citation>
    <scope>NUCLEOTIDE SEQUENCE</scope>
    <source>
        <strain evidence="9">IBT 23319</strain>
    </source>
</reference>
<evidence type="ECO:0000256" key="4">
    <source>
        <dbReference type="PROSITE-ProRule" id="PRU00192"/>
    </source>
</evidence>
<sequence>SVRDHSDFRKTSITNVDFDNADQEIESMKPNIPPLNIAKSNSNIPDSDNKQTPARYYSNSNHGHSEITPPLTPQATREQHIMEQSEAPRAVFHNYLRAFYPFHPAGNVSPSTVTLPLDQGDIILIHSVHTNGWADGTLLDSGNRGWLPTNYCEPYEQVPMRPLLKALTDFWDIIRGGCGSSLKDFGNQDLMRGPIAGVRFLLERSECLTRESPLVKKYDGLRRIRKALLSDLSSLVKTAKQFQEVANGSPAEDEVETILDEMLLKAFKIVTRGVRFLDVWDEEVGLTRELEGPAERSQYELPPTPASESFSTVDTTTSDTTTERNDSSRQMNRSRMDMSRASIRTEMFDQPRPVSVSTKRISVSHRISYSGPSSAVRAENLASDRLGVTYDAFLGVLGSFIGLHMQSRSSTELVTTTQQAVSSCRALLNIVEAVCEHDTQRTSLLEEAREAMCEKLSELVHAARDVFRPANGQEDDDLVFMPDEGKRLVDAATDCVRAAGNCLAKARLVLEQNGDIELDAINEEGSPDHQVMEVQDVPDIVMQEQEQTEEKEPTKEEEEGQAKSGDEDNKEMKEEGAKLSLRLPPPPLQIPNATSSSPAPSTPGLTDATTPSSFFSHLSSSQTSALSSLPNSAILPTHLENCQSFSSYDSGFYRESHPKSDVSESFGRGVTSTGSSFTYNSHTRDSEMSGVSQTSTRATSPDIGGSFNGSFQVPSLKESVSHSTLAEENEETEAHLLEKTYAHELVYKEGQVMGGSLRALIEKLTAHQSTPDATFVSTFYLTFRLFATPLEFAEALAERFEYIGDTPHAAGPVRLRVYNVFKGWLESHWRHDRDNDALEYIITFAKTRLINDLPTAGKRLVDLADKVSAVHGPVVPRLVSSMGKTNTAIAQYVNPETPLPPPILGKKESNLLKQWKDGSGSLTILDFDPLELARQLTIKESRIFCSILPEELLDTEWTRKTGSLAVNVRAMSTLSTDLANLVADSILYLEEPKKRAATIKHWVKIGNKCVELNNYDSLMAIICSLNSSTISRLKRTWEIVSQKTKATLENLRGIVDVSRNYAVLRRRLQNHVPPCLPFVGTYLTDLTFVDHGNQSLRSLPTDDGDMAVINFDKHMKTARIIGELQRFQIPYRLTEVPELQTWMQNELVRVRSNGEATAQTFYRRSLVLEPRANRSNTNLQAQAQAQTQAQAQSESNANSNSNSNPPSILDNAKDKFDFLSWTHPSKPKSIATNG</sequence>
<feature type="region of interest" description="Disordered" evidence="5">
    <location>
        <begin position="658"/>
        <end position="704"/>
    </location>
</feature>
<feature type="compositionally biased region" description="Basic and acidic residues" evidence="5">
    <location>
        <begin position="548"/>
        <end position="577"/>
    </location>
</feature>
<dbReference type="PROSITE" id="PS50009">
    <property type="entry name" value="RASGEF_CAT"/>
    <property type="match status" value="1"/>
</dbReference>
<dbReference type="SUPFAM" id="SSF48366">
    <property type="entry name" value="Ras GEF"/>
    <property type="match status" value="1"/>
</dbReference>
<feature type="compositionally biased region" description="Low complexity" evidence="5">
    <location>
        <begin position="591"/>
        <end position="617"/>
    </location>
</feature>
<dbReference type="CDD" id="cd00155">
    <property type="entry name" value="RasGEF"/>
    <property type="match status" value="1"/>
</dbReference>
<dbReference type="PANTHER" id="PTHR23113:SF354">
    <property type="entry name" value="BUD SITE SELECTION PROTEIN 5"/>
    <property type="match status" value="1"/>
</dbReference>
<dbReference type="InterPro" id="IPR036028">
    <property type="entry name" value="SH3-like_dom_sf"/>
</dbReference>
<dbReference type="PROSITE" id="PS50212">
    <property type="entry name" value="RASGEF_NTER"/>
    <property type="match status" value="1"/>
</dbReference>
<dbReference type="Gene3D" id="2.30.30.40">
    <property type="entry name" value="SH3 Domains"/>
    <property type="match status" value="1"/>
</dbReference>
<gene>
    <name evidence="9" type="ORF">N7469_006114</name>
</gene>
<evidence type="ECO:0000256" key="3">
    <source>
        <dbReference type="PROSITE-ProRule" id="PRU00168"/>
    </source>
</evidence>
<feature type="region of interest" description="Disordered" evidence="5">
    <location>
        <begin position="544"/>
        <end position="617"/>
    </location>
</feature>
<dbReference type="Pfam" id="PF00618">
    <property type="entry name" value="RasGEF_N"/>
    <property type="match status" value="1"/>
</dbReference>
<dbReference type="OrthoDB" id="546434at2759"/>
<dbReference type="Gene3D" id="1.20.870.10">
    <property type="entry name" value="Son of sevenless (SoS) protein Chain: S domain 1"/>
    <property type="match status" value="1"/>
</dbReference>
<dbReference type="AlphaFoldDB" id="A0A9W9NXC4"/>
<evidence type="ECO:0000313" key="9">
    <source>
        <dbReference type="EMBL" id="KAJ5231526.1"/>
    </source>
</evidence>
<feature type="compositionally biased region" description="Low complexity" evidence="5">
    <location>
        <begin position="1178"/>
        <end position="1204"/>
    </location>
</feature>
<dbReference type="InterPro" id="IPR036964">
    <property type="entry name" value="RASGEF_cat_dom_sf"/>
</dbReference>
<dbReference type="GO" id="GO:0007265">
    <property type="term" value="P:Ras protein signal transduction"/>
    <property type="evidence" value="ECO:0007669"/>
    <property type="project" value="TreeGrafter"/>
</dbReference>
<keyword evidence="2 3" id="KW-0344">Guanine-nucleotide releasing factor</keyword>
<keyword evidence="10" id="KW-1185">Reference proteome</keyword>
<dbReference type="InterPro" id="IPR000651">
    <property type="entry name" value="Ras-like_Gua-exchang_fac_N"/>
</dbReference>
<dbReference type="InterPro" id="IPR008937">
    <property type="entry name" value="Ras-like_GEF"/>
</dbReference>
<feature type="compositionally biased region" description="Polar residues" evidence="5">
    <location>
        <begin position="689"/>
        <end position="699"/>
    </location>
</feature>
<dbReference type="EMBL" id="JAPQKT010000005">
    <property type="protein sequence ID" value="KAJ5231526.1"/>
    <property type="molecule type" value="Genomic_DNA"/>
</dbReference>
<dbReference type="SMART" id="SM00326">
    <property type="entry name" value="SH3"/>
    <property type="match status" value="1"/>
</dbReference>
<evidence type="ECO:0000259" key="8">
    <source>
        <dbReference type="PROSITE" id="PS50212"/>
    </source>
</evidence>
<dbReference type="SMART" id="SM00229">
    <property type="entry name" value="RasGEFN"/>
    <property type="match status" value="1"/>
</dbReference>
<name>A0A9W9NXC4_PENCI</name>
<feature type="domain" description="N-terminal Ras-GEF" evidence="8">
    <location>
        <begin position="748"/>
        <end position="868"/>
    </location>
</feature>
<dbReference type="GO" id="GO:0005886">
    <property type="term" value="C:plasma membrane"/>
    <property type="evidence" value="ECO:0007669"/>
    <property type="project" value="TreeGrafter"/>
</dbReference>
<feature type="region of interest" description="Disordered" evidence="5">
    <location>
        <begin position="291"/>
        <end position="336"/>
    </location>
</feature>
<dbReference type="SUPFAM" id="SSF50044">
    <property type="entry name" value="SH3-domain"/>
    <property type="match status" value="1"/>
</dbReference>
<evidence type="ECO:0000313" key="10">
    <source>
        <dbReference type="Proteomes" id="UP001147733"/>
    </source>
</evidence>